<dbReference type="AlphaFoldDB" id="A0A1E5IGI0"/>
<evidence type="ECO:0000313" key="11">
    <source>
        <dbReference type="EMBL" id="OEG69597.1"/>
    </source>
</evidence>
<protein>
    <recommendedName>
        <fullName evidence="2">phenylalanine--tRNA ligase</fullName>
        <ecNumber evidence="2">6.1.1.20</ecNumber>
    </recommendedName>
</protein>
<evidence type="ECO:0000256" key="6">
    <source>
        <dbReference type="ARBA" id="ARBA00022840"/>
    </source>
</evidence>
<dbReference type="InterPro" id="IPR041616">
    <property type="entry name" value="PheRS_beta_core"/>
</dbReference>
<accession>A0A1E5IGI0</accession>
<keyword evidence="7" id="KW-0460">Magnesium</keyword>
<dbReference type="Gene3D" id="3.30.56.10">
    <property type="match status" value="1"/>
</dbReference>
<dbReference type="EMBL" id="LNVX01000640">
    <property type="protein sequence ID" value="OEG69597.1"/>
    <property type="molecule type" value="Genomic_DNA"/>
</dbReference>
<evidence type="ECO:0000256" key="7">
    <source>
        <dbReference type="ARBA" id="ARBA00022842"/>
    </source>
</evidence>
<organism evidence="11 12">
    <name type="scientific">Endomicrobium trichonymphae</name>
    <dbReference type="NCBI Taxonomy" id="1408204"/>
    <lineage>
        <taxon>Bacteria</taxon>
        <taxon>Pseudomonadati</taxon>
        <taxon>Elusimicrobiota</taxon>
        <taxon>Endomicrobiia</taxon>
        <taxon>Endomicrobiales</taxon>
        <taxon>Endomicrobiaceae</taxon>
        <taxon>Candidatus Endomicrobiellum</taxon>
    </lineage>
</organism>
<dbReference type="PANTHER" id="PTHR10947:SF0">
    <property type="entry name" value="PHENYLALANINE--TRNA LIGASE BETA SUBUNIT"/>
    <property type="match status" value="1"/>
</dbReference>
<keyword evidence="12" id="KW-1185">Reference proteome</keyword>
<dbReference type="SUPFAM" id="SSF46955">
    <property type="entry name" value="Putative DNA-binding domain"/>
    <property type="match status" value="1"/>
</dbReference>
<dbReference type="InterPro" id="IPR005147">
    <property type="entry name" value="tRNA_synthase_B5-dom"/>
</dbReference>
<dbReference type="InterPro" id="IPR045060">
    <property type="entry name" value="Phe-tRNA-ligase_IIc_bsu"/>
</dbReference>
<evidence type="ECO:0000256" key="9">
    <source>
        <dbReference type="ARBA" id="ARBA00023146"/>
    </source>
</evidence>
<dbReference type="Gene3D" id="3.30.930.10">
    <property type="entry name" value="Bira Bifunctional Protein, Domain 2"/>
    <property type="match status" value="1"/>
</dbReference>
<feature type="domain" description="B5" evidence="10">
    <location>
        <begin position="1"/>
        <end position="60"/>
    </location>
</feature>
<sequence length="146" mass="16690">MGCVVKEDEITEILRFLGIDLQSRGTIILCTVPSWRNDIKKEVDLIEEIARIKGYDVITSPEKRHTAEVCTPDNSFLHAVVEWFRVKLNGLGFSEALNYSFSEITELEKFDLKYSYKIANPISKENEVLRPSLLPALYKNLLLNIG</sequence>
<name>A0A1E5IGI0_ENDTX</name>
<evidence type="ECO:0000256" key="5">
    <source>
        <dbReference type="ARBA" id="ARBA00022741"/>
    </source>
</evidence>
<dbReference type="Pfam" id="PF03484">
    <property type="entry name" value="B5"/>
    <property type="match status" value="1"/>
</dbReference>
<dbReference type="GO" id="GO:0003723">
    <property type="term" value="F:RNA binding"/>
    <property type="evidence" value="ECO:0007669"/>
    <property type="project" value="InterPro"/>
</dbReference>
<comment type="cofactor">
    <cofactor evidence="1">
        <name>Mg(2+)</name>
        <dbReference type="ChEBI" id="CHEBI:18420"/>
    </cofactor>
</comment>
<dbReference type="Pfam" id="PF17759">
    <property type="entry name" value="tRNA_synthFbeta"/>
    <property type="match status" value="1"/>
</dbReference>
<keyword evidence="9" id="KW-0030">Aminoacyl-tRNA synthetase</keyword>
<reference evidence="11 12" key="1">
    <citation type="submission" date="2015-11" db="EMBL/GenBank/DDBJ databases">
        <title>Evidence for parallel genomic evolution in an endosymbiosis of termite gut flagellates.</title>
        <authorList>
            <person name="Zheng H."/>
        </authorList>
    </citation>
    <scope>NUCLEOTIDE SEQUENCE [LARGE SCALE GENOMIC DNA]</scope>
    <source>
        <strain evidence="11 12">CET450</strain>
    </source>
</reference>
<dbReference type="EC" id="6.1.1.20" evidence="2"/>
<keyword evidence="8" id="KW-0648">Protein biosynthesis</keyword>
<evidence type="ECO:0000256" key="8">
    <source>
        <dbReference type="ARBA" id="ARBA00022917"/>
    </source>
</evidence>
<gene>
    <name evidence="11" type="ORF">ATZ36_08585</name>
</gene>
<keyword evidence="3" id="KW-0436">Ligase</keyword>
<dbReference type="Proteomes" id="UP000095237">
    <property type="component" value="Unassembled WGS sequence"/>
</dbReference>
<evidence type="ECO:0000259" key="10">
    <source>
        <dbReference type="PROSITE" id="PS51483"/>
    </source>
</evidence>
<dbReference type="PANTHER" id="PTHR10947">
    <property type="entry name" value="PHENYLALANYL-TRNA SYNTHETASE BETA CHAIN AND LEUCINE-RICH REPEAT-CONTAINING PROTEIN 47"/>
    <property type="match status" value="1"/>
</dbReference>
<evidence type="ECO:0000256" key="4">
    <source>
        <dbReference type="ARBA" id="ARBA00022723"/>
    </source>
</evidence>
<dbReference type="GO" id="GO:0009328">
    <property type="term" value="C:phenylalanine-tRNA ligase complex"/>
    <property type="evidence" value="ECO:0007669"/>
    <property type="project" value="TreeGrafter"/>
</dbReference>
<dbReference type="GO" id="GO:0006432">
    <property type="term" value="P:phenylalanyl-tRNA aminoacylation"/>
    <property type="evidence" value="ECO:0007669"/>
    <property type="project" value="InterPro"/>
</dbReference>
<keyword evidence="6" id="KW-0067">ATP-binding</keyword>
<dbReference type="InterPro" id="IPR045864">
    <property type="entry name" value="aa-tRNA-synth_II/BPL/LPL"/>
</dbReference>
<dbReference type="PROSITE" id="PS51483">
    <property type="entry name" value="B5"/>
    <property type="match status" value="1"/>
</dbReference>
<dbReference type="InterPro" id="IPR009061">
    <property type="entry name" value="DNA-bd_dom_put_sf"/>
</dbReference>
<evidence type="ECO:0000256" key="3">
    <source>
        <dbReference type="ARBA" id="ARBA00022598"/>
    </source>
</evidence>
<evidence type="ECO:0000256" key="1">
    <source>
        <dbReference type="ARBA" id="ARBA00001946"/>
    </source>
</evidence>
<dbReference type="GO" id="GO:0000287">
    <property type="term" value="F:magnesium ion binding"/>
    <property type="evidence" value="ECO:0007669"/>
    <property type="project" value="InterPro"/>
</dbReference>
<comment type="caution">
    <text evidence="11">The sequence shown here is derived from an EMBL/GenBank/DDBJ whole genome shotgun (WGS) entry which is preliminary data.</text>
</comment>
<dbReference type="SUPFAM" id="SSF55681">
    <property type="entry name" value="Class II aaRS and biotin synthetases"/>
    <property type="match status" value="1"/>
</dbReference>
<dbReference type="GO" id="GO:0005524">
    <property type="term" value="F:ATP binding"/>
    <property type="evidence" value="ECO:0007669"/>
    <property type="project" value="UniProtKB-KW"/>
</dbReference>
<evidence type="ECO:0000256" key="2">
    <source>
        <dbReference type="ARBA" id="ARBA00012814"/>
    </source>
</evidence>
<evidence type="ECO:0000313" key="12">
    <source>
        <dbReference type="Proteomes" id="UP000095237"/>
    </source>
</evidence>
<dbReference type="SMART" id="SM00874">
    <property type="entry name" value="B5"/>
    <property type="match status" value="1"/>
</dbReference>
<proteinExistence type="predicted"/>
<dbReference type="GO" id="GO:0004826">
    <property type="term" value="F:phenylalanine-tRNA ligase activity"/>
    <property type="evidence" value="ECO:0007669"/>
    <property type="project" value="UniProtKB-EC"/>
</dbReference>
<keyword evidence="4" id="KW-0479">Metal-binding</keyword>
<keyword evidence="5" id="KW-0547">Nucleotide-binding</keyword>